<sequence>MLPEPAAPKSLADPAALAARRALVGAPHLAPVRALARIIAAERDAPVPDPDPLDGGAEARMLLLLETPGPAIFKTGFVSRDNATGTAANLFRFLAEAGIARRDTLIWNTIPWVIHPEGALNRAPRRAEMTAAIPYLAPLLACLPRLAVVALSGRFAAGLGPALADLRPGLPVVALPHPSPTYVCTSPEVATRIRAGLAEAARLLRAVPAADHRACPQPGKSATSTG</sequence>
<evidence type="ECO:0000313" key="2">
    <source>
        <dbReference type="EMBL" id="KAB1073113.1"/>
    </source>
</evidence>
<feature type="domain" description="Uracil-DNA glycosylase-like" evidence="1">
    <location>
        <begin position="87"/>
        <end position="182"/>
    </location>
</feature>
<comment type="caution">
    <text evidence="2">The sequence shown here is derived from an EMBL/GenBank/DDBJ whole genome shotgun (WGS) entry which is preliminary data.</text>
</comment>
<evidence type="ECO:0000313" key="3">
    <source>
        <dbReference type="Proteomes" id="UP000474159"/>
    </source>
</evidence>
<dbReference type="EMBL" id="VZZK01000044">
    <property type="protein sequence ID" value="KAB1073113.1"/>
    <property type="molecule type" value="Genomic_DNA"/>
</dbReference>
<evidence type="ECO:0000259" key="1">
    <source>
        <dbReference type="Pfam" id="PF03167"/>
    </source>
</evidence>
<organism evidence="2 3">
    <name type="scientific">Methylobacterium soli</name>
    <dbReference type="NCBI Taxonomy" id="553447"/>
    <lineage>
        <taxon>Bacteria</taxon>
        <taxon>Pseudomonadati</taxon>
        <taxon>Pseudomonadota</taxon>
        <taxon>Alphaproteobacteria</taxon>
        <taxon>Hyphomicrobiales</taxon>
        <taxon>Methylobacteriaceae</taxon>
        <taxon>Methylobacterium</taxon>
    </lineage>
</organism>
<protein>
    <submittedName>
        <fullName evidence="2">Uracil-DNA glycosylase</fullName>
    </submittedName>
</protein>
<keyword evidence="3" id="KW-1185">Reference proteome</keyword>
<dbReference type="InterPro" id="IPR036895">
    <property type="entry name" value="Uracil-DNA_glycosylase-like_sf"/>
</dbReference>
<gene>
    <name evidence="2" type="ORF">F6X53_27370</name>
</gene>
<dbReference type="CDD" id="cd10035">
    <property type="entry name" value="UDG_like"/>
    <property type="match status" value="1"/>
</dbReference>
<dbReference type="Proteomes" id="UP000474159">
    <property type="component" value="Unassembled WGS sequence"/>
</dbReference>
<reference evidence="2 3" key="1">
    <citation type="submission" date="2019-09" db="EMBL/GenBank/DDBJ databases">
        <title>YIM 48816 draft genome.</title>
        <authorList>
            <person name="Jiang L."/>
        </authorList>
    </citation>
    <scope>NUCLEOTIDE SEQUENCE [LARGE SCALE GENOMIC DNA]</scope>
    <source>
        <strain evidence="2 3">YIM 48816</strain>
    </source>
</reference>
<dbReference type="AlphaFoldDB" id="A0A6L3ST94"/>
<dbReference type="InterPro" id="IPR005122">
    <property type="entry name" value="Uracil-DNA_glycosylase-like"/>
</dbReference>
<name>A0A6L3ST94_9HYPH</name>
<dbReference type="SUPFAM" id="SSF52141">
    <property type="entry name" value="Uracil-DNA glycosylase-like"/>
    <property type="match status" value="1"/>
</dbReference>
<dbReference type="Pfam" id="PF03167">
    <property type="entry name" value="UDG"/>
    <property type="match status" value="1"/>
</dbReference>
<dbReference type="OrthoDB" id="64750at2"/>
<proteinExistence type="predicted"/>
<dbReference type="RefSeq" id="WP_151004341.1">
    <property type="nucleotide sequence ID" value="NZ_BPQY01000070.1"/>
</dbReference>
<accession>A0A6L3ST94</accession>
<dbReference type="Gene3D" id="3.40.470.10">
    <property type="entry name" value="Uracil-DNA glycosylase-like domain"/>
    <property type="match status" value="1"/>
</dbReference>